<proteinExistence type="predicted"/>
<keyword evidence="3" id="KW-1185">Reference proteome</keyword>
<reference evidence="2 3" key="1">
    <citation type="submission" date="2024-09" db="EMBL/GenBank/DDBJ databases">
        <authorList>
            <person name="Salinas-Garcia M.A."/>
            <person name="Prieme A."/>
        </authorList>
    </citation>
    <scope>NUCLEOTIDE SEQUENCE [LARGE SCALE GENOMIC DNA]</scope>
    <source>
        <strain evidence="2 3">DSM 21081</strain>
    </source>
</reference>
<gene>
    <name evidence="2" type="ORF">ACETWP_12125</name>
</gene>
<feature type="domain" description="DUF4031" evidence="1">
    <location>
        <begin position="3"/>
        <end position="77"/>
    </location>
</feature>
<evidence type="ECO:0000313" key="2">
    <source>
        <dbReference type="EMBL" id="MFB0835336.1"/>
    </source>
</evidence>
<comment type="caution">
    <text evidence="2">The sequence shown here is derived from an EMBL/GenBank/DDBJ whole genome shotgun (WGS) entry which is preliminary data.</text>
</comment>
<dbReference type="PANTHER" id="PTHR21174">
    <property type="match status" value="1"/>
</dbReference>
<sequence>MAILIDPPLWPAHGTVFSHLVSDESLEELRDFAREAGLPERAFDRDHYDVPERRYADLVARGAVPVAATELVRRLVRSGLRVPARQRPEKLDGILAAAWAKLVPESPATGHGLILRWSEEHRHYHDRTHLLAVLRALDLLARSGEPVGGLPRAPWLAAWFHDAVYRGSAGRDEEDSADLAVRTLAAAGLHAAEVDETARLVLLTADHRPDPADPAGLLLSDADLEVLGRAPAEYARYAAAVRRDYAHVPDARFASGRAAVLGSLLSSDALYGTGTARGLWEDRARGNLRSELLRLGGGPPAA</sequence>
<dbReference type="InterPro" id="IPR009218">
    <property type="entry name" value="HD_phosphohydro"/>
</dbReference>
<dbReference type="PANTHER" id="PTHR21174:SF0">
    <property type="entry name" value="HD PHOSPHOHYDROLASE FAMILY PROTEIN-RELATED"/>
    <property type="match status" value="1"/>
</dbReference>
<dbReference type="Gene3D" id="1.10.3210.10">
    <property type="entry name" value="Hypothetical protein af1432"/>
    <property type="match status" value="1"/>
</dbReference>
<name>A0ABV4UNW2_9MICC</name>
<accession>A0ABV4UNW2</accession>
<dbReference type="Pfam" id="PF13223">
    <property type="entry name" value="DUF4031"/>
    <property type="match status" value="1"/>
</dbReference>
<evidence type="ECO:0000313" key="3">
    <source>
        <dbReference type="Proteomes" id="UP001575652"/>
    </source>
</evidence>
<dbReference type="InterPro" id="IPR025109">
    <property type="entry name" value="DUF4031"/>
</dbReference>
<evidence type="ECO:0000259" key="1">
    <source>
        <dbReference type="Pfam" id="PF13223"/>
    </source>
</evidence>
<organism evidence="2 3">
    <name type="scientific">Arthrobacter halodurans</name>
    <dbReference type="NCBI Taxonomy" id="516699"/>
    <lineage>
        <taxon>Bacteria</taxon>
        <taxon>Bacillati</taxon>
        <taxon>Actinomycetota</taxon>
        <taxon>Actinomycetes</taxon>
        <taxon>Micrococcales</taxon>
        <taxon>Micrococcaceae</taxon>
        <taxon>Arthrobacter</taxon>
    </lineage>
</organism>
<dbReference type="SUPFAM" id="SSF109604">
    <property type="entry name" value="HD-domain/PDEase-like"/>
    <property type="match status" value="1"/>
</dbReference>
<dbReference type="RefSeq" id="WP_373972513.1">
    <property type="nucleotide sequence ID" value="NZ_JBHDLJ010000010.1"/>
</dbReference>
<dbReference type="EMBL" id="JBHDLJ010000010">
    <property type="protein sequence ID" value="MFB0835336.1"/>
    <property type="molecule type" value="Genomic_DNA"/>
</dbReference>
<protein>
    <submittedName>
        <fullName evidence="2">DUF4031 domain-containing protein</fullName>
    </submittedName>
</protein>
<dbReference type="Proteomes" id="UP001575652">
    <property type="component" value="Unassembled WGS sequence"/>
</dbReference>